<accession>A0ABQ3DNM4</accession>
<dbReference type="RefSeq" id="WP_138894161.1">
    <property type="nucleotide sequence ID" value="NZ_BMVO01000008.1"/>
</dbReference>
<dbReference type="InterPro" id="IPR004276">
    <property type="entry name" value="GlycoTrans_28_N"/>
</dbReference>
<dbReference type="Gene3D" id="3.40.50.2000">
    <property type="entry name" value="Glycogen Phosphorylase B"/>
    <property type="match status" value="2"/>
</dbReference>
<feature type="domain" description="Glycosyltransferase family 28 N-terminal" evidence="3">
    <location>
        <begin position="3"/>
        <end position="123"/>
    </location>
</feature>
<dbReference type="InterPro" id="IPR002213">
    <property type="entry name" value="UDP_glucos_trans"/>
</dbReference>
<dbReference type="GO" id="GO:0016740">
    <property type="term" value="F:transferase activity"/>
    <property type="evidence" value="ECO:0007669"/>
    <property type="project" value="UniProtKB-KW"/>
</dbReference>
<dbReference type="CDD" id="cd03784">
    <property type="entry name" value="GT1_Gtf-like"/>
    <property type="match status" value="1"/>
</dbReference>
<reference evidence="6" key="1">
    <citation type="journal article" date="2019" name="Int. J. Syst. Evol. Microbiol.">
        <title>The Global Catalogue of Microorganisms (GCM) 10K type strain sequencing project: providing services to taxonomists for standard genome sequencing and annotation.</title>
        <authorList>
            <consortium name="The Broad Institute Genomics Platform"/>
            <consortium name="The Broad Institute Genome Sequencing Center for Infectious Disease"/>
            <person name="Wu L."/>
            <person name="Ma J."/>
        </authorList>
    </citation>
    <scope>NUCLEOTIDE SEQUENCE [LARGE SCALE GENOMIC DNA]</scope>
    <source>
        <strain evidence="6">JCM 4737</strain>
    </source>
</reference>
<evidence type="ECO:0000256" key="2">
    <source>
        <dbReference type="SAM" id="MobiDB-lite"/>
    </source>
</evidence>
<dbReference type="SUPFAM" id="SSF53756">
    <property type="entry name" value="UDP-Glycosyltransferase/glycogen phosphorylase"/>
    <property type="match status" value="1"/>
</dbReference>
<feature type="region of interest" description="Disordered" evidence="2">
    <location>
        <begin position="131"/>
        <end position="150"/>
    </location>
</feature>
<dbReference type="InterPro" id="IPR050426">
    <property type="entry name" value="Glycosyltransferase_28"/>
</dbReference>
<dbReference type="Pfam" id="PF06722">
    <property type="entry name" value="EryCIII-like_C"/>
    <property type="match status" value="1"/>
</dbReference>
<keyword evidence="6" id="KW-1185">Reference proteome</keyword>
<evidence type="ECO:0000256" key="1">
    <source>
        <dbReference type="ARBA" id="ARBA00022679"/>
    </source>
</evidence>
<feature type="domain" description="Erythromycin biosynthesis protein CIII-like C-terminal" evidence="4">
    <location>
        <begin position="295"/>
        <end position="381"/>
    </location>
</feature>
<evidence type="ECO:0000259" key="3">
    <source>
        <dbReference type="Pfam" id="PF03033"/>
    </source>
</evidence>
<protein>
    <submittedName>
        <fullName evidence="5">Glycosyl transferase</fullName>
    </submittedName>
</protein>
<dbReference type="PANTHER" id="PTHR48050">
    <property type="entry name" value="STEROL 3-BETA-GLUCOSYLTRANSFERASE"/>
    <property type="match status" value="1"/>
</dbReference>
<keyword evidence="1 5" id="KW-0808">Transferase</keyword>
<comment type="caution">
    <text evidence="5">The sequence shown here is derived from an EMBL/GenBank/DDBJ whole genome shotgun (WGS) entry which is preliminary data.</text>
</comment>
<proteinExistence type="predicted"/>
<gene>
    <name evidence="5" type="ORF">GCM10010346_30730</name>
</gene>
<evidence type="ECO:0000313" key="6">
    <source>
        <dbReference type="Proteomes" id="UP000599437"/>
    </source>
</evidence>
<name>A0ABQ3DNM4_9ACTN</name>
<dbReference type="Pfam" id="PF03033">
    <property type="entry name" value="Glyco_transf_28"/>
    <property type="match status" value="1"/>
</dbReference>
<sequence>MRVALTTYGARGSVEPMAGLAVRLREFGAQVRVCAPPDEEFANRLAEVGVEMVPTGRPVRPLVTTVQPGSAVGIAQRAAELMAAQFDTVAAAAEGCDALVATGPLPVTAGARSAAEKLGIRYVHVSHQPVSLPSPYRRPPARRGQPLPEDVTDNRALWNLDAQIANTMFGEMLNTQRASAGLPPVDNVRDYAFTDHPWLATDPTLDPWPESADLGVVQTGAWVLTDDRPLPAELAAFLDAGRQPVYVGFGSMPVRPPEDFARVAVEAIRAQGHRVIVGRGWADLALIDDQDDCFVVGEVNHQALFGRVAAVVHHGSAGTTTTATRAGAPQVVVPQGADQPYWAGRVADLGIGAAHDGPTPTTESLSAALKTALTSETRARAATVAGTVRDADGATAAAKLLLGAVG</sequence>
<dbReference type="InterPro" id="IPR010610">
    <property type="entry name" value="EryCIII-like_C"/>
</dbReference>
<evidence type="ECO:0000259" key="4">
    <source>
        <dbReference type="Pfam" id="PF06722"/>
    </source>
</evidence>
<organism evidence="5 6">
    <name type="scientific">Streptomyces chryseus</name>
    <dbReference type="NCBI Taxonomy" id="68186"/>
    <lineage>
        <taxon>Bacteria</taxon>
        <taxon>Bacillati</taxon>
        <taxon>Actinomycetota</taxon>
        <taxon>Actinomycetes</taxon>
        <taxon>Kitasatosporales</taxon>
        <taxon>Streptomycetaceae</taxon>
        <taxon>Streptomyces</taxon>
    </lineage>
</organism>
<dbReference type="PANTHER" id="PTHR48050:SF13">
    <property type="entry name" value="STEROL 3-BETA-GLUCOSYLTRANSFERASE UGT80A2"/>
    <property type="match status" value="1"/>
</dbReference>
<dbReference type="EMBL" id="BMVO01000008">
    <property type="protein sequence ID" value="GHB05534.1"/>
    <property type="molecule type" value="Genomic_DNA"/>
</dbReference>
<evidence type="ECO:0000313" key="5">
    <source>
        <dbReference type="EMBL" id="GHB05534.1"/>
    </source>
</evidence>
<dbReference type="Proteomes" id="UP000599437">
    <property type="component" value="Unassembled WGS sequence"/>
</dbReference>